<dbReference type="GO" id="GO:0005524">
    <property type="term" value="F:ATP binding"/>
    <property type="evidence" value="ECO:0007669"/>
    <property type="project" value="UniProtKB-KW"/>
</dbReference>
<comment type="subunit">
    <text evidence="11">Heterotetramer composed of ParC and ParE.</text>
</comment>
<dbReference type="EMBL" id="CP047593">
    <property type="protein sequence ID" value="QHI70298.1"/>
    <property type="molecule type" value="Genomic_DNA"/>
</dbReference>
<dbReference type="Gene3D" id="3.30.230.10">
    <property type="match status" value="1"/>
</dbReference>
<comment type="cofactor">
    <cofactor evidence="2">
        <name>Mg(2+)</name>
        <dbReference type="ChEBI" id="CHEBI:18420"/>
    </cofactor>
</comment>
<proteinExistence type="predicted"/>
<evidence type="ECO:0000256" key="2">
    <source>
        <dbReference type="ARBA" id="ARBA00001946"/>
    </source>
</evidence>
<reference evidence="14 15" key="1">
    <citation type="submission" date="2020-01" db="EMBL/GenBank/DDBJ databases">
        <title>Ponticoccus aerotolerans gen. nov., sp. nov., an anaerobic bacterium and proposal of Ponticoccusceae fam. nov., Ponticoccusles ord. nov. and Ponticoccuse classis nov. in the phylum Kiritimatiellaeota.</title>
        <authorList>
            <person name="Zhou L.Y."/>
            <person name="Du Z.J."/>
        </authorList>
    </citation>
    <scope>NUCLEOTIDE SEQUENCE [LARGE SCALE GENOMIC DNA]</scope>
    <source>
        <strain evidence="14 15">S-5007</strain>
    </source>
</reference>
<dbReference type="Pfam" id="PF00986">
    <property type="entry name" value="DNA_gyraseB_C"/>
    <property type="match status" value="1"/>
</dbReference>
<dbReference type="FunFam" id="3.30.565.10:FF:000063">
    <property type="entry name" value="DNA topoisomerase (ATP-hydrolyzing)"/>
    <property type="match status" value="1"/>
</dbReference>
<dbReference type="PROSITE" id="PS50880">
    <property type="entry name" value="TOPRIM"/>
    <property type="match status" value="1"/>
</dbReference>
<dbReference type="InterPro" id="IPR001241">
    <property type="entry name" value="Topo_IIA"/>
</dbReference>
<dbReference type="InterPro" id="IPR013506">
    <property type="entry name" value="Topo_IIA_bsu_dom2"/>
</dbReference>
<evidence type="ECO:0000256" key="7">
    <source>
        <dbReference type="ARBA" id="ARBA00022842"/>
    </source>
</evidence>
<evidence type="ECO:0000313" key="15">
    <source>
        <dbReference type="Proteomes" id="UP000464954"/>
    </source>
</evidence>
<name>A0A6P1ME04_9BACT</name>
<evidence type="ECO:0000256" key="6">
    <source>
        <dbReference type="ARBA" id="ARBA00022840"/>
    </source>
</evidence>
<keyword evidence="7" id="KW-0460">Magnesium</keyword>
<evidence type="ECO:0000256" key="5">
    <source>
        <dbReference type="ARBA" id="ARBA00022741"/>
    </source>
</evidence>
<dbReference type="Pfam" id="PF00204">
    <property type="entry name" value="DNA_gyraseB"/>
    <property type="match status" value="1"/>
</dbReference>
<dbReference type="InterPro" id="IPR006171">
    <property type="entry name" value="TOPRIM_dom"/>
</dbReference>
<dbReference type="InterPro" id="IPR003594">
    <property type="entry name" value="HATPase_dom"/>
</dbReference>
<feature type="coiled-coil region" evidence="12">
    <location>
        <begin position="346"/>
        <end position="373"/>
    </location>
</feature>
<evidence type="ECO:0000259" key="13">
    <source>
        <dbReference type="PROSITE" id="PS50880"/>
    </source>
</evidence>
<dbReference type="Pfam" id="PF01751">
    <property type="entry name" value="Toprim"/>
    <property type="match status" value="1"/>
</dbReference>
<dbReference type="InterPro" id="IPR013759">
    <property type="entry name" value="Topo_IIA_B_C"/>
</dbReference>
<dbReference type="InterPro" id="IPR013760">
    <property type="entry name" value="Topo_IIA-like_dom_sf"/>
</dbReference>
<dbReference type="AlphaFoldDB" id="A0A6P1ME04"/>
<keyword evidence="5" id="KW-0547">Nucleotide-binding</keyword>
<dbReference type="SUPFAM" id="SSF55874">
    <property type="entry name" value="ATPase domain of HSP90 chaperone/DNA topoisomerase II/histidine kinase"/>
    <property type="match status" value="1"/>
</dbReference>
<dbReference type="PRINTS" id="PR01159">
    <property type="entry name" value="DNAGYRASEB"/>
</dbReference>
<protein>
    <recommendedName>
        <fullName evidence="3">DNA topoisomerase (ATP-hydrolyzing)</fullName>
        <ecNumber evidence="3">5.6.2.2</ecNumber>
    </recommendedName>
</protein>
<sequence length="608" mass="69247">MADNKKKHVYDESKIKTLSSLEHIRARTGMYIGRTGNGNHYDDGIYVLLKEVIDNAIDEFIMGHGKKVEITLEEDTVSVRDYGRGIPLGKLVECVSRINTGAKYNDDVFQFSVGLNGVGTKAVNALSTYFVARAHRDGKFAEARFVRGILDGEDQGSAKNEENGTYISFSPDPEIFRNFKFREDHINRRLRFYSYLNAGLVIVFNGKRVVSQGGLLDLIRDESEFEKIYPPFHYRDKMLEFAFTHTNRFSEDYYSFVNGQFTSDGGTHLSAFREGLLKGINEYASAKFDGNDVREGILGAVAIRLKEPIFESQTKNKLGNTEIRSDIVASVKKAVVELLHRNKPSAEKLIDKIKESQKLRKELNSVKKLARERSKAVSIRVPQLKDCKKHFNKSKGNHDDTMIFITEGQSAAGSLVSCRDVNTQAIYTLKGKPLNVWDLKRDAIYKNVEIYNLMRSLNIEEDSNCLRYNHVVLATDADVDGLHIRNLMITFFLRFFESVVRDGHLQILETPLFRVRNKKDTLYCYSEAERDSAMKKLGRSAEVTRFKGLGEISPKEFGAFIGQDMRLTPVVVDEDHSISEVLSFYMGKNTQERRSYIMDNLVVDEEIL</sequence>
<gene>
    <name evidence="14" type="ORF">GT409_12885</name>
</gene>
<evidence type="ECO:0000256" key="10">
    <source>
        <dbReference type="ARBA" id="ARBA00023235"/>
    </source>
</evidence>
<dbReference type="FunFam" id="3.40.50.670:FF:000006">
    <property type="entry name" value="DNA topoisomerase (ATP-hydrolyzing)"/>
    <property type="match status" value="1"/>
</dbReference>
<dbReference type="GO" id="GO:0046872">
    <property type="term" value="F:metal ion binding"/>
    <property type="evidence" value="ECO:0007669"/>
    <property type="project" value="UniProtKB-KW"/>
</dbReference>
<evidence type="ECO:0000256" key="9">
    <source>
        <dbReference type="ARBA" id="ARBA00023125"/>
    </source>
</evidence>
<dbReference type="SMART" id="SM00433">
    <property type="entry name" value="TOP2c"/>
    <property type="match status" value="1"/>
</dbReference>
<keyword evidence="10 14" id="KW-0413">Isomerase</keyword>
<dbReference type="InterPro" id="IPR002288">
    <property type="entry name" value="DNA_gyrase_B_C"/>
</dbReference>
<dbReference type="Gene3D" id="3.40.50.670">
    <property type="match status" value="1"/>
</dbReference>
<dbReference type="Proteomes" id="UP000464954">
    <property type="component" value="Chromosome"/>
</dbReference>
<dbReference type="CDD" id="cd00822">
    <property type="entry name" value="TopoII_Trans_DNA_gyrase"/>
    <property type="match status" value="1"/>
</dbReference>
<dbReference type="InterPro" id="IPR014721">
    <property type="entry name" value="Ribsml_uS5_D2-typ_fold_subgr"/>
</dbReference>
<evidence type="ECO:0000256" key="11">
    <source>
        <dbReference type="ARBA" id="ARBA00063644"/>
    </source>
</evidence>
<keyword evidence="15" id="KW-1185">Reference proteome</keyword>
<feature type="domain" description="Toprim" evidence="13">
    <location>
        <begin position="401"/>
        <end position="511"/>
    </location>
</feature>
<evidence type="ECO:0000313" key="14">
    <source>
        <dbReference type="EMBL" id="QHI70298.1"/>
    </source>
</evidence>
<dbReference type="KEGG" id="taer:GT409_12885"/>
<evidence type="ECO:0000256" key="3">
    <source>
        <dbReference type="ARBA" id="ARBA00012895"/>
    </source>
</evidence>
<keyword evidence="8" id="KW-0799">Topoisomerase</keyword>
<dbReference type="Gene3D" id="3.30.565.10">
    <property type="entry name" value="Histidine kinase-like ATPase, C-terminal domain"/>
    <property type="match status" value="1"/>
</dbReference>
<comment type="catalytic activity">
    <reaction evidence="1">
        <text>ATP-dependent breakage, passage and rejoining of double-stranded DNA.</text>
        <dbReference type="EC" id="5.6.2.2"/>
    </reaction>
</comment>
<evidence type="ECO:0000256" key="1">
    <source>
        <dbReference type="ARBA" id="ARBA00000185"/>
    </source>
</evidence>
<dbReference type="SUPFAM" id="SSF56719">
    <property type="entry name" value="Type II DNA topoisomerase"/>
    <property type="match status" value="1"/>
</dbReference>
<dbReference type="InterPro" id="IPR020568">
    <property type="entry name" value="Ribosomal_Su5_D2-typ_SF"/>
</dbReference>
<dbReference type="GO" id="GO:0006265">
    <property type="term" value="P:DNA topological change"/>
    <property type="evidence" value="ECO:0007669"/>
    <property type="project" value="InterPro"/>
</dbReference>
<dbReference type="PANTHER" id="PTHR45866">
    <property type="entry name" value="DNA GYRASE/TOPOISOMERASE SUBUNIT B"/>
    <property type="match status" value="1"/>
</dbReference>
<dbReference type="Pfam" id="PF02518">
    <property type="entry name" value="HATPase_c"/>
    <property type="match status" value="1"/>
</dbReference>
<dbReference type="InterPro" id="IPR036890">
    <property type="entry name" value="HATPase_C_sf"/>
</dbReference>
<dbReference type="EC" id="5.6.2.2" evidence="3"/>
<evidence type="ECO:0000256" key="4">
    <source>
        <dbReference type="ARBA" id="ARBA00022723"/>
    </source>
</evidence>
<dbReference type="CDD" id="cd01030">
    <property type="entry name" value="TOPRIM_TopoIIA_like"/>
    <property type="match status" value="1"/>
</dbReference>
<dbReference type="PRINTS" id="PR00418">
    <property type="entry name" value="TPI2FAMILY"/>
</dbReference>
<keyword evidence="6" id="KW-0067">ATP-binding</keyword>
<organism evidence="14 15">
    <name type="scientific">Tichowtungia aerotolerans</name>
    <dbReference type="NCBI Taxonomy" id="2697043"/>
    <lineage>
        <taxon>Bacteria</taxon>
        <taxon>Pseudomonadati</taxon>
        <taxon>Kiritimatiellota</taxon>
        <taxon>Tichowtungiia</taxon>
        <taxon>Tichowtungiales</taxon>
        <taxon>Tichowtungiaceae</taxon>
        <taxon>Tichowtungia</taxon>
    </lineage>
</organism>
<keyword evidence="12" id="KW-0175">Coiled coil</keyword>
<dbReference type="SMART" id="SM00387">
    <property type="entry name" value="HATPase_c"/>
    <property type="match status" value="1"/>
</dbReference>
<dbReference type="GO" id="GO:0003918">
    <property type="term" value="F:DNA topoisomerase type II (double strand cut, ATP-hydrolyzing) activity"/>
    <property type="evidence" value="ECO:0007669"/>
    <property type="project" value="UniProtKB-EC"/>
</dbReference>
<accession>A0A6P1ME04</accession>
<keyword evidence="9" id="KW-0238">DNA-binding</keyword>
<dbReference type="InterPro" id="IPR000565">
    <property type="entry name" value="Topo_IIA_B"/>
</dbReference>
<evidence type="ECO:0000256" key="8">
    <source>
        <dbReference type="ARBA" id="ARBA00023029"/>
    </source>
</evidence>
<keyword evidence="4" id="KW-0479">Metal-binding</keyword>
<dbReference type="SUPFAM" id="SSF54211">
    <property type="entry name" value="Ribosomal protein S5 domain 2-like"/>
    <property type="match status" value="1"/>
</dbReference>
<dbReference type="RefSeq" id="WP_160629475.1">
    <property type="nucleotide sequence ID" value="NZ_CP047593.1"/>
</dbReference>
<dbReference type="GO" id="GO:0003677">
    <property type="term" value="F:DNA binding"/>
    <property type="evidence" value="ECO:0007669"/>
    <property type="project" value="UniProtKB-KW"/>
</dbReference>
<evidence type="ECO:0000256" key="12">
    <source>
        <dbReference type="SAM" id="Coils"/>
    </source>
</evidence>
<dbReference type="PANTHER" id="PTHR45866:SF2">
    <property type="entry name" value="DNA TOPOISOMERASE (ATP-HYDROLYZING)"/>
    <property type="match status" value="1"/>
</dbReference>